<reference evidence="2" key="1">
    <citation type="submission" date="2021-03" db="EMBL/GenBank/DDBJ databases">
        <title>Draft genome sequence of rust myrtle Austropuccinia psidii MF-1, a brazilian biotype.</title>
        <authorList>
            <person name="Quecine M.C."/>
            <person name="Pachon D.M.R."/>
            <person name="Bonatelli M.L."/>
            <person name="Correr F.H."/>
            <person name="Franceschini L.M."/>
            <person name="Leite T.F."/>
            <person name="Margarido G.R.A."/>
            <person name="Almeida C.A."/>
            <person name="Ferrarezi J.A."/>
            <person name="Labate C.A."/>
        </authorList>
    </citation>
    <scope>NUCLEOTIDE SEQUENCE</scope>
    <source>
        <strain evidence="2">MF-1</strain>
    </source>
</reference>
<accession>A0A9Q3F8X4</accession>
<protein>
    <submittedName>
        <fullName evidence="2">Uncharacterized protein</fullName>
    </submittedName>
</protein>
<proteinExistence type="predicted"/>
<organism evidence="2 3">
    <name type="scientific">Austropuccinia psidii MF-1</name>
    <dbReference type="NCBI Taxonomy" id="1389203"/>
    <lineage>
        <taxon>Eukaryota</taxon>
        <taxon>Fungi</taxon>
        <taxon>Dikarya</taxon>
        <taxon>Basidiomycota</taxon>
        <taxon>Pucciniomycotina</taxon>
        <taxon>Pucciniomycetes</taxon>
        <taxon>Pucciniales</taxon>
        <taxon>Sphaerophragmiaceae</taxon>
        <taxon>Austropuccinia</taxon>
    </lineage>
</organism>
<evidence type="ECO:0000256" key="1">
    <source>
        <dbReference type="SAM" id="MobiDB-lite"/>
    </source>
</evidence>
<evidence type="ECO:0000313" key="2">
    <source>
        <dbReference type="EMBL" id="MBW0534899.1"/>
    </source>
</evidence>
<dbReference type="AlphaFoldDB" id="A0A9Q3F8X4"/>
<evidence type="ECO:0000313" key="3">
    <source>
        <dbReference type="Proteomes" id="UP000765509"/>
    </source>
</evidence>
<feature type="region of interest" description="Disordered" evidence="1">
    <location>
        <begin position="174"/>
        <end position="195"/>
    </location>
</feature>
<gene>
    <name evidence="2" type="ORF">O181_074614</name>
</gene>
<feature type="compositionally biased region" description="Basic and acidic residues" evidence="1">
    <location>
        <begin position="182"/>
        <end position="195"/>
    </location>
</feature>
<dbReference type="Proteomes" id="UP000765509">
    <property type="component" value="Unassembled WGS sequence"/>
</dbReference>
<comment type="caution">
    <text evidence="2">The sequence shown here is derived from an EMBL/GenBank/DDBJ whole genome shotgun (WGS) entry which is preliminary data.</text>
</comment>
<keyword evidence="3" id="KW-1185">Reference proteome</keyword>
<sequence length="195" mass="22450">MKMVCTRNRRRYSVQPDRSGQVKRNTRAIPGIPFLRKEDFEDTRVFIHSPRSVTTTFDTNSEPELIQVDYLRVKALSSGKNRNISVPVQILVQRSQRGSLGNMSKRLAGSMNSYLHIKTFLCQEKTIELFLECDPLSCKDKVKKIKNWLKSQIILYIEQKKELEMTQALEKEGTIVSTSSKADPEQSKDNPQKTL</sequence>
<dbReference type="EMBL" id="AVOT02039785">
    <property type="protein sequence ID" value="MBW0534899.1"/>
    <property type="molecule type" value="Genomic_DNA"/>
</dbReference>
<name>A0A9Q3F8X4_9BASI</name>